<dbReference type="Gene3D" id="2.40.170.20">
    <property type="entry name" value="TonB-dependent receptor, beta-barrel domain"/>
    <property type="match status" value="1"/>
</dbReference>
<evidence type="ECO:0000259" key="14">
    <source>
        <dbReference type="Pfam" id="PF07715"/>
    </source>
</evidence>
<evidence type="ECO:0000313" key="16">
    <source>
        <dbReference type="Proteomes" id="UP000252132"/>
    </source>
</evidence>
<keyword evidence="5 11" id="KW-0812">Transmembrane</keyword>
<sequence length="761" mass="83023">MLSKSNVLSMDSIYKKAFVFGLSIAVSGGMNVSSASAQALDEIVVTAQKREESLQEVAAAVSAYSSDFLEERQMSSISGLEKYTPNLRITNAPNNGTAAQVAIRGGVTINPAITWETTVGMYLNGVYIGKTQGGIFDVADVERMEVLRGPQGTLYGRNTLAGAINVVTKKPSDESGLSAEIGFGNYNRKHAKLKMDIGQTGKLRTKISAYMINRDGVVESTGPDGELEDKDQVSAIAAFSYDLTDDVVIDYSYDYSNTSQTPPYSQPVRVSAGGIWDPASPFYAFGGAFFPLDQHVFADRQENVQLDNNVQEKSKIKGHSLTIEAQLDNAVFKSITGIRDMEWSDVLDLDGSPYFIAHTSRFTDFESKSQEFQLVGSRGDINYVVGAYYYTDDAYTNNPQQYFGGGVSFDSQYGSETEAYAVYAQLDYPLSDQLTVKGGLRYTEEEKSIVRTNIALASSDPTTIAACLGTFPCTFIPAGTTASTEFDDVSPELSFEYAYNDDINLYARFAKGFKSGGFNGEAGSIGETTSPYEAEEVNSFEIGAKMRLMEDRLQLNTALFTNEHEDMQLSIFTAQGAAASNVRNAGQATISGLEIEALFMANERLMMRFSYGYLDAEYDEFLELGTDVANNRALPHAPENSLGIGFDADLMNNENGSLKLNVDYSYVDDYFVYPYALVGGDGGGYNAYNTLVDSYGTVDAQLIWSDLPFGNDTMKLTLWGKNIGDEEYVANYIDFGAGFGGMTLGYFGEPVTYGLTASMSW</sequence>
<feature type="domain" description="TonB-dependent receptor-like beta-barrel" evidence="13">
    <location>
        <begin position="242"/>
        <end position="723"/>
    </location>
</feature>
<comment type="subcellular location">
    <subcellularLocation>
        <location evidence="1 11">Cell outer membrane</location>
        <topology evidence="1 11">Multi-pass membrane protein</topology>
    </subcellularLocation>
</comment>
<dbReference type="GO" id="GO:0009279">
    <property type="term" value="C:cell outer membrane"/>
    <property type="evidence" value="ECO:0007669"/>
    <property type="project" value="UniProtKB-SubCell"/>
</dbReference>
<keyword evidence="2 11" id="KW-0813">Transport</keyword>
<evidence type="ECO:0000256" key="6">
    <source>
        <dbReference type="ARBA" id="ARBA00023004"/>
    </source>
</evidence>
<dbReference type="Pfam" id="PF07715">
    <property type="entry name" value="Plug"/>
    <property type="match status" value="1"/>
</dbReference>
<dbReference type="PANTHER" id="PTHR32552:SF81">
    <property type="entry name" value="TONB-DEPENDENT OUTER MEMBRANE RECEPTOR"/>
    <property type="match status" value="1"/>
</dbReference>
<dbReference type="InterPro" id="IPR036942">
    <property type="entry name" value="Beta-barrel_TonB_sf"/>
</dbReference>
<reference evidence="15 16" key="1">
    <citation type="journal article" date="2018" name="Microbiome">
        <title>Fine metagenomic profile of the Mediterranean stratified and mixed water columns revealed by assembly and recruitment.</title>
        <authorList>
            <person name="Haro-Moreno J.M."/>
            <person name="Lopez-Perez M."/>
            <person name="De La Torre J.R."/>
            <person name="Picazo A."/>
            <person name="Camacho A."/>
            <person name="Rodriguez-Valera F."/>
        </authorList>
    </citation>
    <scope>NUCLEOTIDE SEQUENCE [LARGE SCALE GENOMIC DNA]</scope>
    <source>
        <strain evidence="15">MED-G55</strain>
    </source>
</reference>
<evidence type="ECO:0000256" key="11">
    <source>
        <dbReference type="PROSITE-ProRule" id="PRU01360"/>
    </source>
</evidence>
<dbReference type="InterPro" id="IPR039426">
    <property type="entry name" value="TonB-dep_rcpt-like"/>
</dbReference>
<dbReference type="GO" id="GO:0006826">
    <property type="term" value="P:iron ion transport"/>
    <property type="evidence" value="ECO:0007669"/>
    <property type="project" value="UniProtKB-KW"/>
</dbReference>
<evidence type="ECO:0000256" key="5">
    <source>
        <dbReference type="ARBA" id="ARBA00022692"/>
    </source>
</evidence>
<keyword evidence="4" id="KW-0410">Iron transport</keyword>
<evidence type="ECO:0000256" key="2">
    <source>
        <dbReference type="ARBA" id="ARBA00022448"/>
    </source>
</evidence>
<evidence type="ECO:0000256" key="4">
    <source>
        <dbReference type="ARBA" id="ARBA00022496"/>
    </source>
</evidence>
<evidence type="ECO:0000256" key="9">
    <source>
        <dbReference type="ARBA" id="ARBA00023136"/>
    </source>
</evidence>
<evidence type="ECO:0000256" key="8">
    <source>
        <dbReference type="ARBA" id="ARBA00023077"/>
    </source>
</evidence>
<evidence type="ECO:0000256" key="3">
    <source>
        <dbReference type="ARBA" id="ARBA00022452"/>
    </source>
</evidence>
<feature type="domain" description="TonB-dependent receptor plug" evidence="14">
    <location>
        <begin position="54"/>
        <end position="163"/>
    </location>
</feature>
<comment type="similarity">
    <text evidence="11 12">Belongs to the TonB-dependent receptor family.</text>
</comment>
<evidence type="ECO:0000259" key="13">
    <source>
        <dbReference type="Pfam" id="PF00593"/>
    </source>
</evidence>
<protein>
    <submittedName>
        <fullName evidence="15">TonB-dependent receptor</fullName>
    </submittedName>
</protein>
<keyword evidence="6" id="KW-0408">Iron</keyword>
<dbReference type="AlphaFoldDB" id="A0A368E266"/>
<proteinExistence type="inferred from homology"/>
<comment type="caution">
    <text evidence="15">The sequence shown here is derived from an EMBL/GenBank/DDBJ whole genome shotgun (WGS) entry which is preliminary data.</text>
</comment>
<keyword evidence="7" id="KW-0406">Ion transport</keyword>
<keyword evidence="8 12" id="KW-0798">TonB box</keyword>
<dbReference type="InterPro" id="IPR012910">
    <property type="entry name" value="Plug_dom"/>
</dbReference>
<dbReference type="InterPro" id="IPR000531">
    <property type="entry name" value="Beta-barrel_TonB"/>
</dbReference>
<evidence type="ECO:0000256" key="12">
    <source>
        <dbReference type="RuleBase" id="RU003357"/>
    </source>
</evidence>
<name>A0A368E266_9PROT</name>
<dbReference type="Pfam" id="PF00593">
    <property type="entry name" value="TonB_dep_Rec_b-barrel"/>
    <property type="match status" value="1"/>
</dbReference>
<evidence type="ECO:0000313" key="15">
    <source>
        <dbReference type="EMBL" id="RCL77545.1"/>
    </source>
</evidence>
<dbReference type="Proteomes" id="UP000252132">
    <property type="component" value="Unassembled WGS sequence"/>
</dbReference>
<keyword evidence="10 11" id="KW-0998">Cell outer membrane</keyword>
<evidence type="ECO:0000256" key="1">
    <source>
        <dbReference type="ARBA" id="ARBA00004571"/>
    </source>
</evidence>
<dbReference type="PANTHER" id="PTHR32552">
    <property type="entry name" value="FERRICHROME IRON RECEPTOR-RELATED"/>
    <property type="match status" value="1"/>
</dbReference>
<keyword evidence="3 11" id="KW-1134">Transmembrane beta strand</keyword>
<accession>A0A368E266</accession>
<keyword evidence="9 11" id="KW-0472">Membrane</keyword>
<evidence type="ECO:0000256" key="7">
    <source>
        <dbReference type="ARBA" id="ARBA00023065"/>
    </source>
</evidence>
<keyword evidence="15" id="KW-0675">Receptor</keyword>
<dbReference type="PROSITE" id="PS52016">
    <property type="entry name" value="TONB_DEPENDENT_REC_3"/>
    <property type="match status" value="1"/>
</dbReference>
<dbReference type="SUPFAM" id="SSF56935">
    <property type="entry name" value="Porins"/>
    <property type="match status" value="1"/>
</dbReference>
<dbReference type="EMBL" id="QOQF01000007">
    <property type="protein sequence ID" value="RCL77545.1"/>
    <property type="molecule type" value="Genomic_DNA"/>
</dbReference>
<gene>
    <name evidence="15" type="ORF">DBW69_02965</name>
</gene>
<organism evidence="15 16">
    <name type="scientific">PS1 clade bacterium</name>
    <dbReference type="NCBI Taxonomy" id="2175152"/>
    <lineage>
        <taxon>Bacteria</taxon>
        <taxon>Pseudomonadati</taxon>
        <taxon>Pseudomonadota</taxon>
        <taxon>Alphaproteobacteria</taxon>
        <taxon>PS1 clade</taxon>
    </lineage>
</organism>
<evidence type="ECO:0000256" key="10">
    <source>
        <dbReference type="ARBA" id="ARBA00023237"/>
    </source>
</evidence>